<dbReference type="EMBL" id="QKZV01000013">
    <property type="protein sequence ID" value="PZX59499.1"/>
    <property type="molecule type" value="Genomic_DNA"/>
</dbReference>
<sequence>MNKAILILLCYNFVSYCAVAQKDVEIAQTFHLYGKIIGRDTGNIVLLYPTTNNQWKRDTCQISNGQFLFTGMVNQPTFCHLIRPNIANNYADIYIDKGTQSIELNDTNFNNYSLTGSNIAKELQQWNQKKRSYSIKISGCKKI</sequence>
<evidence type="ECO:0000313" key="3">
    <source>
        <dbReference type="EMBL" id="PZX59499.1"/>
    </source>
</evidence>
<name>A0A2W7RY21_9BACT</name>
<dbReference type="Pfam" id="PF14289">
    <property type="entry name" value="DUF4369"/>
    <property type="match status" value="1"/>
</dbReference>
<dbReference type="OrthoDB" id="9880224at2"/>
<keyword evidence="1" id="KW-0732">Signal</keyword>
<reference evidence="3 4" key="1">
    <citation type="submission" date="2018-06" db="EMBL/GenBank/DDBJ databases">
        <title>Genomic Encyclopedia of Archaeal and Bacterial Type Strains, Phase II (KMG-II): from individual species to whole genera.</title>
        <authorList>
            <person name="Goeker M."/>
        </authorList>
    </citation>
    <scope>NUCLEOTIDE SEQUENCE [LARGE SCALE GENOMIC DNA]</scope>
    <source>
        <strain evidence="3 4">DSM 23241</strain>
    </source>
</reference>
<organism evidence="3 4">
    <name type="scientific">Hydrotalea sandarakina</name>
    <dbReference type="NCBI Taxonomy" id="1004304"/>
    <lineage>
        <taxon>Bacteria</taxon>
        <taxon>Pseudomonadati</taxon>
        <taxon>Bacteroidota</taxon>
        <taxon>Chitinophagia</taxon>
        <taxon>Chitinophagales</taxon>
        <taxon>Chitinophagaceae</taxon>
        <taxon>Hydrotalea</taxon>
    </lineage>
</organism>
<gene>
    <name evidence="3" type="ORF">LX80_02746</name>
</gene>
<feature type="chain" id="PRO_5016154131" evidence="1">
    <location>
        <begin position="21"/>
        <end position="143"/>
    </location>
</feature>
<evidence type="ECO:0000313" key="4">
    <source>
        <dbReference type="Proteomes" id="UP000249720"/>
    </source>
</evidence>
<protein>
    <submittedName>
        <fullName evidence="3">Uncharacterized protein DUF4369</fullName>
    </submittedName>
</protein>
<proteinExistence type="predicted"/>
<comment type="caution">
    <text evidence="3">The sequence shown here is derived from an EMBL/GenBank/DDBJ whole genome shotgun (WGS) entry which is preliminary data.</text>
</comment>
<evidence type="ECO:0000256" key="1">
    <source>
        <dbReference type="SAM" id="SignalP"/>
    </source>
</evidence>
<feature type="domain" description="DUF4369" evidence="2">
    <location>
        <begin position="30"/>
        <end position="122"/>
    </location>
</feature>
<dbReference type="AlphaFoldDB" id="A0A2W7RY21"/>
<feature type="signal peptide" evidence="1">
    <location>
        <begin position="1"/>
        <end position="20"/>
    </location>
</feature>
<dbReference type="InterPro" id="IPR025380">
    <property type="entry name" value="DUF4369"/>
</dbReference>
<dbReference type="Proteomes" id="UP000249720">
    <property type="component" value="Unassembled WGS sequence"/>
</dbReference>
<dbReference type="RefSeq" id="WP_111297226.1">
    <property type="nucleotide sequence ID" value="NZ_QKZV01000013.1"/>
</dbReference>
<keyword evidence="4" id="KW-1185">Reference proteome</keyword>
<accession>A0A2W7RY21</accession>
<evidence type="ECO:0000259" key="2">
    <source>
        <dbReference type="Pfam" id="PF14289"/>
    </source>
</evidence>